<feature type="region of interest" description="Disordered" evidence="1">
    <location>
        <begin position="1498"/>
        <end position="1529"/>
    </location>
</feature>
<evidence type="ECO:0000313" key="2">
    <source>
        <dbReference type="EMBL" id="CAF1109020.1"/>
    </source>
</evidence>
<evidence type="ECO:0000313" key="4">
    <source>
        <dbReference type="Proteomes" id="UP000663829"/>
    </source>
</evidence>
<name>A0A814PPP9_9BILA</name>
<accession>A0A814PPP9</accession>
<feature type="compositionally biased region" description="Polar residues" evidence="1">
    <location>
        <begin position="2707"/>
        <end position="2721"/>
    </location>
</feature>
<feature type="compositionally biased region" description="Basic and acidic residues" evidence="1">
    <location>
        <begin position="1780"/>
        <end position="1791"/>
    </location>
</feature>
<feature type="compositionally biased region" description="Low complexity" evidence="1">
    <location>
        <begin position="2405"/>
        <end position="2434"/>
    </location>
</feature>
<gene>
    <name evidence="2" type="ORF">GPM918_LOCUS19137</name>
    <name evidence="3" type="ORF">SRO942_LOCUS19134</name>
</gene>
<feature type="compositionally biased region" description="Polar residues" evidence="1">
    <location>
        <begin position="1751"/>
        <end position="1769"/>
    </location>
</feature>
<proteinExistence type="predicted"/>
<feature type="region of interest" description="Disordered" evidence="1">
    <location>
        <begin position="2382"/>
        <end position="2438"/>
    </location>
</feature>
<evidence type="ECO:0000313" key="3">
    <source>
        <dbReference type="EMBL" id="CAF3873511.1"/>
    </source>
</evidence>
<feature type="compositionally biased region" description="Polar residues" evidence="1">
    <location>
        <begin position="2478"/>
        <end position="2494"/>
    </location>
</feature>
<feature type="compositionally biased region" description="Polar residues" evidence="1">
    <location>
        <begin position="2281"/>
        <end position="2290"/>
    </location>
</feature>
<feature type="compositionally biased region" description="Basic residues" evidence="1">
    <location>
        <begin position="1739"/>
        <end position="1750"/>
    </location>
</feature>
<feature type="region of interest" description="Disordered" evidence="1">
    <location>
        <begin position="2213"/>
        <end position="2304"/>
    </location>
</feature>
<reference evidence="2" key="1">
    <citation type="submission" date="2021-02" db="EMBL/GenBank/DDBJ databases">
        <authorList>
            <person name="Nowell W R."/>
        </authorList>
    </citation>
    <scope>NUCLEOTIDE SEQUENCE</scope>
</reference>
<feature type="compositionally biased region" description="Polar residues" evidence="1">
    <location>
        <begin position="1506"/>
        <end position="1517"/>
    </location>
</feature>
<feature type="compositionally biased region" description="Polar residues" evidence="1">
    <location>
        <begin position="2217"/>
        <end position="2238"/>
    </location>
</feature>
<feature type="compositionally biased region" description="Polar residues" evidence="1">
    <location>
        <begin position="1619"/>
        <end position="1638"/>
    </location>
</feature>
<dbReference type="EMBL" id="CAJNOQ010005713">
    <property type="protein sequence ID" value="CAF1109020.1"/>
    <property type="molecule type" value="Genomic_DNA"/>
</dbReference>
<dbReference type="EMBL" id="CAJOBC010005713">
    <property type="protein sequence ID" value="CAF3873511.1"/>
    <property type="molecule type" value="Genomic_DNA"/>
</dbReference>
<dbReference type="Proteomes" id="UP000681722">
    <property type="component" value="Unassembled WGS sequence"/>
</dbReference>
<feature type="compositionally biased region" description="Polar residues" evidence="1">
    <location>
        <begin position="2506"/>
        <end position="2515"/>
    </location>
</feature>
<feature type="compositionally biased region" description="Basic and acidic residues" evidence="1">
    <location>
        <begin position="1812"/>
        <end position="1821"/>
    </location>
</feature>
<comment type="caution">
    <text evidence="2">The sequence shown here is derived from an EMBL/GenBank/DDBJ whole genome shotgun (WGS) entry which is preliminary data.</text>
</comment>
<feature type="region of interest" description="Disordered" evidence="1">
    <location>
        <begin position="2506"/>
        <end position="2526"/>
    </location>
</feature>
<feature type="compositionally biased region" description="Basic residues" evidence="1">
    <location>
        <begin position="1801"/>
        <end position="1811"/>
    </location>
</feature>
<feature type="region of interest" description="Disordered" evidence="1">
    <location>
        <begin position="1613"/>
        <end position="1668"/>
    </location>
</feature>
<dbReference type="Proteomes" id="UP000663829">
    <property type="component" value="Unassembled WGS sequence"/>
</dbReference>
<keyword evidence="4" id="KW-1185">Reference proteome</keyword>
<feature type="compositionally biased region" description="Low complexity" evidence="1">
    <location>
        <begin position="2100"/>
        <end position="2120"/>
    </location>
</feature>
<dbReference type="OrthoDB" id="5974632at2759"/>
<protein>
    <submittedName>
        <fullName evidence="2">Uncharacterized protein</fullName>
    </submittedName>
</protein>
<dbReference type="InterPro" id="IPR028236">
    <property type="entry name" value="CPLANE1"/>
</dbReference>
<feature type="region of interest" description="Disordered" evidence="1">
    <location>
        <begin position="2450"/>
        <end position="2494"/>
    </location>
</feature>
<evidence type="ECO:0000256" key="1">
    <source>
        <dbReference type="SAM" id="MobiDB-lite"/>
    </source>
</evidence>
<dbReference type="PANTHER" id="PTHR14492">
    <property type="entry name" value="JBTS17"/>
    <property type="match status" value="1"/>
</dbReference>
<feature type="compositionally biased region" description="Basic and acidic residues" evidence="1">
    <location>
        <begin position="2722"/>
        <end position="2731"/>
    </location>
</feature>
<sequence length="2753" mass="317577">MKLQLNIENNVVLKRDKPWTKFYVTQQELICFNSGGGQSRFEAVDSVSGKIHHLSFKDAAHASKTSVAHSISNNGNIFCFLLQSSYDIFVWHKDTNSSLTVPNCFTATKNAKPIQTNRFQLFVSNSGEQIVLIIYPLRIYCWLKNQDATLIHQRRKFCAASTLSSNEGLWTELMLPEHLKSVDEVMHSDVYFASSRCLLICAITFVNKNGLPQISRFDFDWKSTVNSERKLSWKVEDFVISIPHCTSGIVRFSHTSPILAMSIHQKASEPLIVFASLTAIAFARYIHCKCSTLSRQSSSSSLATIPTVQQDRSIMISDLVWSYDDQFVVGLTNRGTIFVVNRFGDQLILSTAGKCVQQGPLPYIIIHPLIGPESEGTTHLGVDMFMRSVNLSSADKHGEQIFSLANNPDSPTFYCSDGYRLATLTYSDRIRDKKLYDPLLYFYLLGSLRSENIDPLSLHDELRQNFEYSNPIISGDDLVHQSFDSNNRADSFVSLKSLNDLSPTSPVTIEDILSAHGLLHTRLVSRHKICKRVNRMTYIGLSSYFRSFVEQQQSPSLTTNTVHKSIILFTRFLTNIISSASFGRVTFTHISCVASLLPSIFTSFQHANSLHYSETVHFCILLIIENWLQSILYISTSNEFQLERISNNQREYIKILGTKQLQSLQGLNVDLTTFILPENFEQDKTIQHPYTRMTLLEAWYRLWLIIEKRINESRKANKLYPKYLCTIRLFIQSLLRNYPSLNAIRFLSKGSQVDLNDIFPRSHKQYQHNQIVDTKSYTALTERRKSRRLRAREMNSTSNDDENQDLIINKTPRRKPQRTKYSEARKALCLHRLLYGLIEQYNLYTAICVLNVALKRDTLSSVIPIDLFTNVFQFIDTRTHFGIPNHAIRSVLRTLARFMARAMLNDSTSLYVYSIDSARPLPNLFKVNQQQQQQQQQSQHQSTTATRYIHIDRLRLKNCIDKQNLSNFWQPLKVLELFILGQSPLEAILFSKMIGDWRTALCLAAVLPSQQLEKKSYYTSFKSSLYSPINSLTVDSILYIKLCEYLEIDNLKLLIKRQYKQEQIYKFLQQIKSPLEQFLLCSTILQAPLAEALFRRLNAIMIYLFTLLSVIITPNYYLPCPPVYSAMLNTYDEYDTDINARWEYHLRLLFYRTIQIFITLLSTTKIQLSCLKWYLDYLNTNDTEKQSQNTSVFATMKSLIKSLRFHKLPNIPDRILIYFRDFCSILFLLDIRDRLSLALRKYIQQKTDFRQSQQNEKLSWQIIHYGTILISFRFLLQDETLLLRSILNIVYDLEPTPVLIKDVANLINLTSAYDDTIEIKYLIDRLKAKWYLINPTYIEMYDSYLQTQLNTDAQSEMIKHYMTKSDLHNEPLFNFHPKWFESSTEYGEFMNVLIPLLLDTSSLSDKKNVSDNVVPLLHTMSDRLRGIELPPSLEKRYLLKQSYESLISSKPHEYVVFPVRTLRLDAQPSLFQNNRDQLIGTYNIETHGQQPNVITLNRNNQHHNRNGSNQNSSTQYGEQWDGRSDEPSRSYVRQFDEPYTNSARLSIWMTNFANRDFSTLNEAQHSESTVKSTTGLRIPVSAQFLSATSLISDQQQYESTMKRRLEASAYNFDSGRKFNPQQQDKGSNGNDTSLTNVTKDSDVPSPEDFSEAISSPRRIKKDTIRPNATDGVHDLSYTLDESITLPISVVGGDEDIKNETDRFRASSREAYSMATDIGSEGTYDLREFPTEYYKARQMSPRHHSTARKSPTKVSIKSPDNSTARQSMNSRRFFDDSDPYAETRIEQEETEKYSIPGTDRSRSRRSHRRPRTERRSGRHEQQTKVLPQISQPFGLSAKRDHVQYVPMTPNIIQNFPLLRLPSSLTTLQTSYRVVQPSNVYINHPVIPQQQQQQQYFPLSVPLMRPFASTPMLRLETAPAVSGFPPPIEQQKHSFVHNIMQRYAELNRPQLQLLRMRPPQTHSDTIEPLPLPTTNIVSSSADAQKEKVHIAVQAEVPRQDGYMLEPGLFQALLRETGINFTSAEAHFSAARQLQQQMLDNRRRERSTMTEGAPIFYDLQFSKGGQGDERKFMNVTDITGSNADALLNQIEKDQYEREQLRIRQQQQQQQRQQQQQAVHQPQQIPASDQFHQIPIQDRHRSTVNQPRTKTVTIDNRYEDDITQHKIDLDIQQRREKDEEMKRAELLTFGKLDETDEQLISHFSPDDKDVPLEYLLRPRTTEPNYSSRTTEPHYSSRTTSSHTARDINSARSTTSPRKQKSSERVVIKTTTPREPFSARKKTSPRKTMSPTISDQHAEERRKQQMELSRAREQEVLQFVDKVLYDEHVPVSKALREFELQPLETSFTSTVRDELGQELWTTHQHEQAINRTYDLDFDDDLNYDRIPTRDSLRPASARQARTNINQNAAPYSTPSSPLLPTSSRPGSAASMSRRPSSAGNKQLTPFGRALLQVKSKNTIRTGPPPASSSRSNSNLRRPLSSPAKLQQSRSSITNAPQNVTDIQNYVRRLTTQLRSKSKSPPRTIPSHKATTYNQRVRALKKSPSDTQQQQTSDLKALMRLYGTRRAPGLYKPYEKTGERLTKTYSERMRELQPPSRSQPSQHRMPLTERVMPSGILTNNNNNRPMSAKTEDDISLSLSEWSVDERVKELLADENELSRDHQRKNINRTVNIARLDEQDDDESTYSLTRVTEKNENTYADDLLQLDQTRIWQNNTQNNSARQLSDRNQTARDESEMSVRDSSVVSVIDWDAIDRFVTDQ</sequence>
<feature type="compositionally biased region" description="Polar residues" evidence="1">
    <location>
        <begin position="2394"/>
        <end position="2404"/>
    </location>
</feature>
<feature type="region of interest" description="Disordered" evidence="1">
    <location>
        <begin position="1735"/>
        <end position="1822"/>
    </location>
</feature>
<feature type="compositionally biased region" description="Low complexity" evidence="1">
    <location>
        <begin position="2462"/>
        <end position="2477"/>
    </location>
</feature>
<feature type="compositionally biased region" description="Basic and acidic residues" evidence="1">
    <location>
        <begin position="2291"/>
        <end position="2304"/>
    </location>
</feature>
<dbReference type="PANTHER" id="PTHR14492:SF4">
    <property type="entry name" value="CILIOGENESIS AND PLANAR POLARITY EFFECTOR 1"/>
    <property type="match status" value="1"/>
</dbReference>
<feature type="region of interest" description="Disordered" evidence="1">
    <location>
        <begin position="2707"/>
        <end position="2731"/>
    </location>
</feature>
<organism evidence="2 4">
    <name type="scientific">Didymodactylos carnosus</name>
    <dbReference type="NCBI Taxonomy" id="1234261"/>
    <lineage>
        <taxon>Eukaryota</taxon>
        <taxon>Metazoa</taxon>
        <taxon>Spiralia</taxon>
        <taxon>Gnathifera</taxon>
        <taxon>Rotifera</taxon>
        <taxon>Eurotatoria</taxon>
        <taxon>Bdelloidea</taxon>
        <taxon>Philodinida</taxon>
        <taxon>Philodinidae</taxon>
        <taxon>Didymodactylos</taxon>
    </lineage>
</organism>
<feature type="region of interest" description="Disordered" evidence="1">
    <location>
        <begin position="2100"/>
        <end position="2122"/>
    </location>
</feature>